<organism evidence="1 2">
    <name type="scientific">Aromia moschata</name>
    <dbReference type="NCBI Taxonomy" id="1265417"/>
    <lineage>
        <taxon>Eukaryota</taxon>
        <taxon>Metazoa</taxon>
        <taxon>Ecdysozoa</taxon>
        <taxon>Arthropoda</taxon>
        <taxon>Hexapoda</taxon>
        <taxon>Insecta</taxon>
        <taxon>Pterygota</taxon>
        <taxon>Neoptera</taxon>
        <taxon>Endopterygota</taxon>
        <taxon>Coleoptera</taxon>
        <taxon>Polyphaga</taxon>
        <taxon>Cucujiformia</taxon>
        <taxon>Chrysomeloidea</taxon>
        <taxon>Cerambycidae</taxon>
        <taxon>Cerambycinae</taxon>
        <taxon>Callichromatini</taxon>
        <taxon>Aromia</taxon>
    </lineage>
</organism>
<dbReference type="InterPro" id="IPR035985">
    <property type="entry name" value="Ubiquitin-activating_enz"/>
</dbReference>
<proteinExistence type="predicted"/>
<dbReference type="Gene3D" id="3.40.50.720">
    <property type="entry name" value="NAD(P)-binding Rossmann-like Domain"/>
    <property type="match status" value="1"/>
</dbReference>
<accession>A0AAV8XHY6</accession>
<keyword evidence="2" id="KW-1185">Reference proteome</keyword>
<gene>
    <name evidence="1" type="ORF">NQ318_017121</name>
</gene>
<comment type="caution">
    <text evidence="1">The sequence shown here is derived from an EMBL/GenBank/DDBJ whole genome shotgun (WGS) entry which is preliminary data.</text>
</comment>
<reference evidence="1" key="1">
    <citation type="journal article" date="2023" name="Insect Mol. Biol.">
        <title>Genome sequencing provides insights into the evolution of gene families encoding plant cell wall-degrading enzymes in longhorned beetles.</title>
        <authorList>
            <person name="Shin N.R."/>
            <person name="Okamura Y."/>
            <person name="Kirsch R."/>
            <person name="Pauchet Y."/>
        </authorList>
    </citation>
    <scope>NUCLEOTIDE SEQUENCE</scope>
    <source>
        <strain evidence="1">AMC_N1</strain>
    </source>
</reference>
<dbReference type="GO" id="GO:0008641">
    <property type="term" value="F:ubiquitin-like modifier activating enzyme activity"/>
    <property type="evidence" value="ECO:0007669"/>
    <property type="project" value="InterPro"/>
</dbReference>
<evidence type="ECO:0000313" key="2">
    <source>
        <dbReference type="Proteomes" id="UP001162162"/>
    </source>
</evidence>
<protein>
    <submittedName>
        <fullName evidence="1">Uncharacterized protein</fullName>
    </submittedName>
</protein>
<evidence type="ECO:0000313" key="1">
    <source>
        <dbReference type="EMBL" id="KAJ8937684.1"/>
    </source>
</evidence>
<dbReference type="EMBL" id="JAPWTK010000627">
    <property type="protein sequence ID" value="KAJ8937684.1"/>
    <property type="molecule type" value="Genomic_DNA"/>
</dbReference>
<dbReference type="SUPFAM" id="SSF69572">
    <property type="entry name" value="Activating enzymes of the ubiquitin-like proteins"/>
    <property type="match status" value="1"/>
</dbReference>
<name>A0AAV8XHY6_9CUCU</name>
<dbReference type="Proteomes" id="UP001162162">
    <property type="component" value="Unassembled WGS sequence"/>
</dbReference>
<sequence>MIPAEQHGFSQPTLSRVLKRVVEAIASHIGDFVKFPEPHELGHTVGETLLESTRVNVDLLTKLIAEHDIIFLLMDSRESRWLATLLAKFHNKIVVNAALGFDTYLVMRHGIRNDNLNIESIPKIEVSNSKGFKSIRGTDLGCYFCNDVTAPGNTFFMAATMDHAPLLTNFIILYLAVPKLKEPTKESDICPGKNTGHPAKRK</sequence>
<dbReference type="AlphaFoldDB" id="A0AAV8XHY6"/>